<dbReference type="EMBL" id="JAVRIF010000018">
    <property type="protein sequence ID" value="MDT0605379.1"/>
    <property type="molecule type" value="Genomic_DNA"/>
</dbReference>
<keyword evidence="2" id="KW-1185">Reference proteome</keyword>
<accession>A0ABU3A5C3</accession>
<protein>
    <recommendedName>
        <fullName evidence="3">DUF4365 domain-containing protein</fullName>
    </recommendedName>
</protein>
<dbReference type="RefSeq" id="WP_311585127.1">
    <property type="nucleotide sequence ID" value="NZ_JAVRIF010000018.1"/>
</dbReference>
<reference evidence="1 2" key="1">
    <citation type="submission" date="2023-09" db="EMBL/GenBank/DDBJ databases">
        <authorList>
            <person name="Rey-Velasco X."/>
        </authorList>
    </citation>
    <scope>NUCLEOTIDE SEQUENCE [LARGE SCALE GENOMIC DNA]</scope>
    <source>
        <strain evidence="1 2">W431</strain>
    </source>
</reference>
<evidence type="ECO:0008006" key="3">
    <source>
        <dbReference type="Google" id="ProtNLM"/>
    </source>
</evidence>
<gene>
    <name evidence="1" type="ORF">RM573_17390</name>
</gene>
<proteinExistence type="predicted"/>
<organism evidence="1 2">
    <name type="scientific">Thalassotalea castellviae</name>
    <dbReference type="NCBI Taxonomy" id="3075612"/>
    <lineage>
        <taxon>Bacteria</taxon>
        <taxon>Pseudomonadati</taxon>
        <taxon>Pseudomonadota</taxon>
        <taxon>Gammaproteobacteria</taxon>
        <taxon>Alteromonadales</taxon>
        <taxon>Colwelliaceae</taxon>
        <taxon>Thalassotalea</taxon>
    </lineage>
</organism>
<sequence length="178" mass="20286">MDTSQLEHEAEDYISSYLNRRHLLIAKPKFDVIGTDLLAFAEMSDGVKFCRIQCKGRSLLNSDNSNVHIPVDYVTDGFIVFLYIDAPLVEPQLYMFFPNEVRQWNLNNKNNYALTFSKNNFESKLSPYKVTDLKIKAFKLFIEKANVSGEFKNLVLSEINFSIPAPVFSIKATVTGGE</sequence>
<evidence type="ECO:0000313" key="2">
    <source>
        <dbReference type="Proteomes" id="UP001266357"/>
    </source>
</evidence>
<dbReference type="Proteomes" id="UP001266357">
    <property type="component" value="Unassembled WGS sequence"/>
</dbReference>
<comment type="caution">
    <text evidence="1">The sequence shown here is derived from an EMBL/GenBank/DDBJ whole genome shotgun (WGS) entry which is preliminary data.</text>
</comment>
<name>A0ABU3A5C3_9GAMM</name>
<evidence type="ECO:0000313" key="1">
    <source>
        <dbReference type="EMBL" id="MDT0605379.1"/>
    </source>
</evidence>